<name>A0A0R3KE28_9BRAD</name>
<dbReference type="STRING" id="280332.CQ12_34435"/>
<dbReference type="Proteomes" id="UP000050863">
    <property type="component" value="Unassembled WGS sequence"/>
</dbReference>
<dbReference type="Gene3D" id="2.40.360.20">
    <property type="match status" value="1"/>
</dbReference>
<dbReference type="AlphaFoldDB" id="A0A0R3KE28"/>
<dbReference type="Pfam" id="PF03413">
    <property type="entry name" value="PepSY"/>
    <property type="match status" value="1"/>
</dbReference>
<feature type="domain" description="PepSY" evidence="1">
    <location>
        <begin position="316"/>
        <end position="375"/>
    </location>
</feature>
<evidence type="ECO:0000313" key="3">
    <source>
        <dbReference type="Proteomes" id="UP000050863"/>
    </source>
</evidence>
<gene>
    <name evidence="2" type="ORF">CQ12_34435</name>
</gene>
<dbReference type="RefSeq" id="WP_057840674.1">
    <property type="nucleotide sequence ID" value="NZ_LLXZ01000223.1"/>
</dbReference>
<dbReference type="EMBL" id="LLXZ01000223">
    <property type="protein sequence ID" value="KRQ93792.1"/>
    <property type="molecule type" value="Genomic_DNA"/>
</dbReference>
<organism evidence="2 3">
    <name type="scientific">Bradyrhizobium jicamae</name>
    <dbReference type="NCBI Taxonomy" id="280332"/>
    <lineage>
        <taxon>Bacteria</taxon>
        <taxon>Pseudomonadati</taxon>
        <taxon>Pseudomonadota</taxon>
        <taxon>Alphaproteobacteria</taxon>
        <taxon>Hyphomicrobiales</taxon>
        <taxon>Nitrobacteraceae</taxon>
        <taxon>Bradyrhizobium</taxon>
    </lineage>
</organism>
<keyword evidence="3" id="KW-1185">Reference proteome</keyword>
<dbReference type="Gene3D" id="3.10.450.40">
    <property type="match status" value="1"/>
</dbReference>
<comment type="caution">
    <text evidence="2">The sequence shown here is derived from an EMBL/GenBank/DDBJ whole genome shotgun (WGS) entry which is preliminary data.</text>
</comment>
<reference evidence="2 3" key="1">
    <citation type="submission" date="2014-03" db="EMBL/GenBank/DDBJ databases">
        <title>Bradyrhizobium valentinum sp. nov., isolated from effective nodules of Lupinus mariae-josephae, a lupine endemic of basic-lime soils in Eastern Spain.</title>
        <authorList>
            <person name="Duran D."/>
            <person name="Rey L."/>
            <person name="Navarro A."/>
            <person name="Busquets A."/>
            <person name="Imperial J."/>
            <person name="Ruiz-Argueso T."/>
        </authorList>
    </citation>
    <scope>NUCLEOTIDE SEQUENCE [LARGE SCALE GENOMIC DNA]</scope>
    <source>
        <strain evidence="2 3">PAC68</strain>
    </source>
</reference>
<evidence type="ECO:0000313" key="2">
    <source>
        <dbReference type="EMBL" id="KRQ93792.1"/>
    </source>
</evidence>
<protein>
    <recommendedName>
        <fullName evidence="1">PepSY domain-containing protein</fullName>
    </recommendedName>
</protein>
<accession>A0A0R3KE28</accession>
<dbReference type="InterPro" id="IPR025711">
    <property type="entry name" value="PepSY"/>
</dbReference>
<evidence type="ECO:0000259" key="1">
    <source>
        <dbReference type="Pfam" id="PF03413"/>
    </source>
</evidence>
<sequence length="377" mass="41599">MLDKQTLDKQMKLMSWRSGPLAHWRAALMTATVLTAAGFVLAGGTWFCVHGDSAMAREFKDQPGRTQSGARVDFSSLKDWNLKAENMVPSGHNPLYFPLKPGFRYIMEHRNHPHGLLRIEVQVLDKTEPFDVPGIGKFECGVVQEEEFYDGVLDQRAENWFCMDKATNAMYTFGEVSWEIDQIGRKVFAGTWRVGDPDGNGVAEPGLLMPGTFTVGDKYIFDGHEAEAYGYTENMESGITITVPAGTFKDCVRTRENSLTNPSDITDKWWCPGVGLVKDTSDGELVASDALPGTDIASFGKHHREPRKQTVPPVAKVSTSEATKIALKEVPGKVTSTKIERYGKHNVYAVEIIAAKDGVETDVFVDIESGKVVGTDK</sequence>
<proteinExistence type="predicted"/>